<keyword evidence="1" id="KW-0812">Transmembrane</keyword>
<dbReference type="PANTHER" id="PTHR37330">
    <property type="entry name" value="CONSERVED TRANSMEMBRANE PROTEIN-RELATED"/>
    <property type="match status" value="1"/>
</dbReference>
<dbReference type="EMBL" id="JBIMSP010000084">
    <property type="protein sequence ID" value="MFH5245589.1"/>
    <property type="molecule type" value="Genomic_DNA"/>
</dbReference>
<evidence type="ECO:0000313" key="5">
    <source>
        <dbReference type="Proteomes" id="UP001609219"/>
    </source>
</evidence>
<dbReference type="InterPro" id="IPR027948">
    <property type="entry name" value="DUF4436"/>
</dbReference>
<dbReference type="Proteomes" id="UP001609219">
    <property type="component" value="Unassembled WGS sequence"/>
</dbReference>
<reference evidence="4 5" key="1">
    <citation type="submission" date="2024-10" db="EMBL/GenBank/DDBJ databases">
        <authorList>
            <person name="Riesco R."/>
        </authorList>
    </citation>
    <scope>NUCLEOTIDE SEQUENCE [LARGE SCALE GENOMIC DNA]</scope>
    <source>
        <strain evidence="3 4">NCIMB 15448</strain>
        <strain evidence="2 5">NCIMB 15450</strain>
    </source>
</reference>
<name>A0ABW7KTQ0_9NOCA</name>
<feature type="transmembrane region" description="Helical" evidence="1">
    <location>
        <begin position="264"/>
        <end position="282"/>
    </location>
</feature>
<dbReference type="Proteomes" id="UP001609176">
    <property type="component" value="Unassembled WGS sequence"/>
</dbReference>
<gene>
    <name evidence="3" type="ORF">ACHIPV_27485</name>
    <name evidence="2" type="ORF">ACHIRB_13715</name>
</gene>
<dbReference type="PANTHER" id="PTHR37330:SF1">
    <property type="entry name" value="CONSERVED TRANSMEMBRANE PROTEIN-RELATED"/>
    <property type="match status" value="1"/>
</dbReference>
<keyword evidence="1" id="KW-1133">Transmembrane helix</keyword>
<feature type="transmembrane region" description="Helical" evidence="1">
    <location>
        <begin position="226"/>
        <end position="244"/>
    </location>
</feature>
<comment type="caution">
    <text evidence="3">The sequence shown here is derived from an EMBL/GenBank/DDBJ whole genome shotgun (WGS) entry which is preliminary data.</text>
</comment>
<protein>
    <submittedName>
        <fullName evidence="3">DUF4436 family protein</fullName>
    </submittedName>
</protein>
<feature type="transmembrane region" description="Helical" evidence="1">
    <location>
        <begin position="195"/>
        <end position="217"/>
    </location>
</feature>
<keyword evidence="1" id="KW-0472">Membrane</keyword>
<dbReference type="EMBL" id="JBIMSN010000058">
    <property type="protein sequence ID" value="MFH5229614.1"/>
    <property type="molecule type" value="Genomic_DNA"/>
</dbReference>
<evidence type="ECO:0000313" key="2">
    <source>
        <dbReference type="EMBL" id="MFH5229614.1"/>
    </source>
</evidence>
<evidence type="ECO:0000256" key="1">
    <source>
        <dbReference type="SAM" id="Phobius"/>
    </source>
</evidence>
<feature type="transmembrane region" description="Helical" evidence="1">
    <location>
        <begin position="12"/>
        <end position="33"/>
    </location>
</feature>
<accession>A0ABW7KTQ0</accession>
<sequence>MPERGPFVRRFRVPLIVISLVAMYGAVLFASAFDVAFGTQRQLSIDAARESTVVDVVVQQIQPEVQSIAVTVTLVPGYDLLDDRGRLRDAVVVGLNPDTTPGDIVFPAGHHPSTLSTNMATDGDLAAWPFDRYVSERLTVDVWSETATGREPIAATARISNTIYGWEVTQTATTDSAVTTGFRYKITLARAPSTLAYDIMLVSILVALPALGLFVAINTVRGRRPFLAPLTGWFAIMLFAEVQLRNALPGAPPPGSWIDRSVTIWALIGLVAAMTMYVVSWWRHHDPQT</sequence>
<evidence type="ECO:0000313" key="4">
    <source>
        <dbReference type="Proteomes" id="UP001609176"/>
    </source>
</evidence>
<organism evidence="3 4">
    <name type="scientific">Antrihabitans spumae</name>
    <dbReference type="NCBI Taxonomy" id="3373370"/>
    <lineage>
        <taxon>Bacteria</taxon>
        <taxon>Bacillati</taxon>
        <taxon>Actinomycetota</taxon>
        <taxon>Actinomycetes</taxon>
        <taxon>Mycobacteriales</taxon>
        <taxon>Nocardiaceae</taxon>
        <taxon>Antrihabitans</taxon>
    </lineage>
</organism>
<evidence type="ECO:0000313" key="3">
    <source>
        <dbReference type="EMBL" id="MFH5245589.1"/>
    </source>
</evidence>
<proteinExistence type="predicted"/>
<keyword evidence="5" id="KW-1185">Reference proteome</keyword>
<dbReference type="RefSeq" id="WP_395126356.1">
    <property type="nucleotide sequence ID" value="NZ_JBIMSN010000058.1"/>
</dbReference>
<dbReference type="Pfam" id="PF14494">
    <property type="entry name" value="DUF4436"/>
    <property type="match status" value="1"/>
</dbReference>